<dbReference type="EMBL" id="CAADFK010000271">
    <property type="protein sequence ID" value="VFK21699.1"/>
    <property type="molecule type" value="Genomic_DNA"/>
</dbReference>
<organism evidence="1">
    <name type="scientific">Candidatus Kentrum sp. LPFa</name>
    <dbReference type="NCBI Taxonomy" id="2126335"/>
    <lineage>
        <taxon>Bacteria</taxon>
        <taxon>Pseudomonadati</taxon>
        <taxon>Pseudomonadota</taxon>
        <taxon>Gammaproteobacteria</taxon>
        <taxon>Candidatus Kentrum</taxon>
    </lineage>
</organism>
<protein>
    <submittedName>
        <fullName evidence="1">Uncharacterized protein</fullName>
    </submittedName>
</protein>
<reference evidence="1" key="1">
    <citation type="submission" date="2019-02" db="EMBL/GenBank/DDBJ databases">
        <authorList>
            <person name="Gruber-Vodicka R. H."/>
            <person name="Seah K. B. B."/>
        </authorList>
    </citation>
    <scope>NUCLEOTIDE SEQUENCE</scope>
    <source>
        <strain evidence="1">BECK_S313</strain>
    </source>
</reference>
<gene>
    <name evidence="1" type="ORF">BECKLPF1236B_GA0070989_12716</name>
</gene>
<evidence type="ECO:0000313" key="1">
    <source>
        <dbReference type="EMBL" id="VFK21699.1"/>
    </source>
</evidence>
<dbReference type="AlphaFoldDB" id="A0A450WXH9"/>
<accession>A0A450WXH9</accession>
<name>A0A450WXH9_9GAMM</name>
<sequence>MTYTFHPAAESEHLKTVAYYESQRKGLGADYLTEFESAMGGICEAMFVNAWPIPGCQEAGYTARENEKIPIHHFVSGNIRRYSDIGGRASQTPPEILDWETAVMIPAADSSGSL</sequence>
<proteinExistence type="predicted"/>